<dbReference type="Proteomes" id="UP000184080">
    <property type="component" value="Unassembled WGS sequence"/>
</dbReference>
<dbReference type="InterPro" id="IPR038300">
    <property type="entry name" value="SASP_sf_alpha/beta"/>
</dbReference>
<protein>
    <submittedName>
        <fullName evidence="2">Small, acid-soluble spore protein, alpha/beta type</fullName>
    </submittedName>
</protein>
<dbReference type="Gene3D" id="6.10.10.80">
    <property type="entry name" value="Small, acid-soluble spore protein, alpha/beta type-like"/>
    <property type="match status" value="1"/>
</dbReference>
<dbReference type="GO" id="GO:0003690">
    <property type="term" value="F:double-stranded DNA binding"/>
    <property type="evidence" value="ECO:0007669"/>
    <property type="project" value="InterPro"/>
</dbReference>
<dbReference type="RefSeq" id="WP_073004588.1">
    <property type="nucleotide sequence ID" value="NZ_FQZO01000001.1"/>
</dbReference>
<keyword evidence="3" id="KW-1185">Reference proteome</keyword>
<proteinExistence type="predicted"/>
<dbReference type="OrthoDB" id="1683773at2"/>
<organism evidence="2 3">
    <name type="scientific">Clostridium amylolyticum</name>
    <dbReference type="NCBI Taxonomy" id="1121298"/>
    <lineage>
        <taxon>Bacteria</taxon>
        <taxon>Bacillati</taxon>
        <taxon>Bacillota</taxon>
        <taxon>Clostridia</taxon>
        <taxon>Eubacteriales</taxon>
        <taxon>Clostridiaceae</taxon>
        <taxon>Clostridium</taxon>
    </lineage>
</organism>
<dbReference type="EMBL" id="FQZO01000001">
    <property type="protein sequence ID" value="SHI63683.1"/>
    <property type="molecule type" value="Genomic_DNA"/>
</dbReference>
<accession>A0A1M6CS42</accession>
<name>A0A1M6CS42_9CLOT</name>
<evidence type="ECO:0000256" key="1">
    <source>
        <dbReference type="ARBA" id="ARBA00003863"/>
    </source>
</evidence>
<dbReference type="InterPro" id="IPR001448">
    <property type="entry name" value="SASP_alpha/beta-type"/>
</dbReference>
<dbReference type="AlphaFoldDB" id="A0A1M6CS42"/>
<evidence type="ECO:0000313" key="3">
    <source>
        <dbReference type="Proteomes" id="UP000184080"/>
    </source>
</evidence>
<sequence length="61" mass="6683">MEEKINKLKSKSEQAKELGIEIPEDYDWGNMSSKACGSVGGAIGGNYTKNAVEDFEKKLSK</sequence>
<comment type="function">
    <text evidence="1">SASP are bound to spore DNA. They are double-stranded DNA-binding proteins that cause DNA to change to an a-like conformation. They protect the DNA backbone from chemical and enzymatic cleavage and are thus involved in dormant spore's high resistance to UV light.</text>
</comment>
<dbReference type="Pfam" id="PF00269">
    <property type="entry name" value="SASP"/>
    <property type="match status" value="1"/>
</dbReference>
<reference evidence="2 3" key="1">
    <citation type="submission" date="2016-11" db="EMBL/GenBank/DDBJ databases">
        <authorList>
            <person name="Jaros S."/>
            <person name="Januszkiewicz K."/>
            <person name="Wedrychowicz H."/>
        </authorList>
    </citation>
    <scope>NUCLEOTIDE SEQUENCE [LARGE SCALE GENOMIC DNA]</scope>
    <source>
        <strain evidence="2 3">DSM 21864</strain>
    </source>
</reference>
<evidence type="ECO:0000313" key="2">
    <source>
        <dbReference type="EMBL" id="SHI63683.1"/>
    </source>
</evidence>
<gene>
    <name evidence="2" type="ORF">SAMN05444401_1214</name>
</gene>
<dbReference type="GO" id="GO:0006265">
    <property type="term" value="P:DNA topological change"/>
    <property type="evidence" value="ECO:0007669"/>
    <property type="project" value="InterPro"/>
</dbReference>